<evidence type="ECO:0000259" key="3">
    <source>
        <dbReference type="PROSITE" id="PS50237"/>
    </source>
</evidence>
<keyword evidence="5" id="KW-1185">Reference proteome</keyword>
<dbReference type="EMBL" id="JARQWQ010000064">
    <property type="protein sequence ID" value="KAK2555262.1"/>
    <property type="molecule type" value="Genomic_DNA"/>
</dbReference>
<feature type="active site" description="Glycyl thioester intermediate" evidence="2">
    <location>
        <position position="101"/>
    </location>
</feature>
<dbReference type="InterPro" id="IPR035983">
    <property type="entry name" value="Hect_E3_ubiquitin_ligase"/>
</dbReference>
<organism evidence="4 5">
    <name type="scientific">Acropora cervicornis</name>
    <name type="common">Staghorn coral</name>
    <dbReference type="NCBI Taxonomy" id="6130"/>
    <lineage>
        <taxon>Eukaryota</taxon>
        <taxon>Metazoa</taxon>
        <taxon>Cnidaria</taxon>
        <taxon>Anthozoa</taxon>
        <taxon>Hexacorallia</taxon>
        <taxon>Scleractinia</taxon>
        <taxon>Astrocoeniina</taxon>
        <taxon>Acroporidae</taxon>
        <taxon>Acropora</taxon>
    </lineage>
</organism>
<feature type="non-terminal residue" evidence="4">
    <location>
        <position position="1"/>
    </location>
</feature>
<reference evidence="4" key="2">
    <citation type="journal article" date="2023" name="Science">
        <title>Genomic signatures of disease resistance in endangered staghorn corals.</title>
        <authorList>
            <person name="Vollmer S.V."/>
            <person name="Selwyn J.D."/>
            <person name="Despard B.A."/>
            <person name="Roesel C.L."/>
        </authorList>
    </citation>
    <scope>NUCLEOTIDE SEQUENCE</scope>
    <source>
        <strain evidence="4">K2</strain>
    </source>
</reference>
<name>A0AAD9Q5Q7_ACRCE</name>
<evidence type="ECO:0000313" key="5">
    <source>
        <dbReference type="Proteomes" id="UP001249851"/>
    </source>
</evidence>
<feature type="domain" description="HECT" evidence="3">
    <location>
        <begin position="59"/>
        <end position="137"/>
    </location>
</feature>
<dbReference type="Proteomes" id="UP001249851">
    <property type="component" value="Unassembled WGS sequence"/>
</dbReference>
<gene>
    <name evidence="4" type="ORF">P5673_023246</name>
</gene>
<dbReference type="PROSITE" id="PS50237">
    <property type="entry name" value="HECT"/>
    <property type="match status" value="1"/>
</dbReference>
<evidence type="ECO:0000313" key="4">
    <source>
        <dbReference type="EMBL" id="KAK2555262.1"/>
    </source>
</evidence>
<protein>
    <recommendedName>
        <fullName evidence="3">HECT domain-containing protein</fullName>
    </recommendedName>
</protein>
<keyword evidence="1 2" id="KW-0833">Ubl conjugation pathway</keyword>
<dbReference type="Gene3D" id="3.30.2410.10">
    <property type="entry name" value="Hect, E3 ligase catalytic domain"/>
    <property type="match status" value="1"/>
</dbReference>
<reference evidence="4" key="1">
    <citation type="journal article" date="2023" name="G3 (Bethesda)">
        <title>Whole genome assembly and annotation of the endangered Caribbean coral Acropora cervicornis.</title>
        <authorList>
            <person name="Selwyn J.D."/>
            <person name="Vollmer S.V."/>
        </authorList>
    </citation>
    <scope>NUCLEOTIDE SEQUENCE</scope>
    <source>
        <strain evidence="4">K2</strain>
    </source>
</reference>
<dbReference type="AlphaFoldDB" id="A0AAD9Q5Q7"/>
<proteinExistence type="predicted"/>
<sequence length="137" mass="15614">RRLDITVKYIRQLFEPSFSETGSNARLVEEDLIYNWEEYLKEMENKGKVLGSETEANLKDLFVFLTGSDRIPPMGFTRKGKIAFDHQDNSQELCFPSGSTCQPMLQLPMCDDLTQDYDSFKEKMNLAVLGSVGFGNP</sequence>
<dbReference type="Pfam" id="PF00632">
    <property type="entry name" value="HECT"/>
    <property type="match status" value="1"/>
</dbReference>
<accession>A0AAD9Q5Q7</accession>
<dbReference type="InterPro" id="IPR000569">
    <property type="entry name" value="HECT_dom"/>
</dbReference>
<evidence type="ECO:0000256" key="2">
    <source>
        <dbReference type="PROSITE-ProRule" id="PRU00104"/>
    </source>
</evidence>
<evidence type="ECO:0000256" key="1">
    <source>
        <dbReference type="ARBA" id="ARBA00022786"/>
    </source>
</evidence>
<dbReference type="SUPFAM" id="SSF56204">
    <property type="entry name" value="Hect, E3 ligase catalytic domain"/>
    <property type="match status" value="1"/>
</dbReference>
<dbReference type="GO" id="GO:0004842">
    <property type="term" value="F:ubiquitin-protein transferase activity"/>
    <property type="evidence" value="ECO:0007669"/>
    <property type="project" value="InterPro"/>
</dbReference>
<comment type="caution">
    <text evidence="4">The sequence shown here is derived from an EMBL/GenBank/DDBJ whole genome shotgun (WGS) entry which is preliminary data.</text>
</comment>